<dbReference type="Proteomes" id="UP000092460">
    <property type="component" value="Unassembled WGS sequence"/>
</dbReference>
<sequence length="172" mass="19453">MDFHLVTAVFTVSPNKQYRGILVPTIPATTGPVCAPQRICKDSVERGILKNVEASSKSRAIVAISQTYNKQDSQEKGKRTLASMMAQRVKLIRRNLLIQRLHASDNSRALIYKLKTLFLESFKSTSPSNGTVCRMSGENVPFLTQNSVGIKLCVPKRFYWDQHLFLPKEFTY</sequence>
<dbReference type="AlphaFoldDB" id="A0A1B0C1H7"/>
<dbReference type="EnsemblMetazoa" id="GPPI046590-RA">
    <property type="protein sequence ID" value="GPPI046590-PA"/>
    <property type="gene ID" value="GPPI046590"/>
</dbReference>
<reference evidence="1" key="2">
    <citation type="submission" date="2020-05" db="UniProtKB">
        <authorList>
            <consortium name="EnsemblMetazoa"/>
        </authorList>
    </citation>
    <scope>IDENTIFICATION</scope>
    <source>
        <strain evidence="1">IAEA</strain>
    </source>
</reference>
<keyword evidence="2" id="KW-1185">Reference proteome</keyword>
<accession>A0A1B0C1H7</accession>
<protein>
    <submittedName>
        <fullName evidence="1">Uncharacterized protein</fullName>
    </submittedName>
</protein>
<reference evidence="2" key="1">
    <citation type="submission" date="2015-01" db="EMBL/GenBank/DDBJ databases">
        <authorList>
            <person name="Aksoy S."/>
            <person name="Warren W."/>
            <person name="Wilson R.K."/>
        </authorList>
    </citation>
    <scope>NUCLEOTIDE SEQUENCE [LARGE SCALE GENOMIC DNA]</scope>
    <source>
        <strain evidence="2">IAEA</strain>
    </source>
</reference>
<dbReference type="EMBL" id="JXJN01024057">
    <property type="status" value="NOT_ANNOTATED_CDS"/>
    <property type="molecule type" value="Genomic_DNA"/>
</dbReference>
<dbReference type="VEuPathDB" id="VectorBase:GPPI046590"/>
<name>A0A1B0C1H7_9MUSC</name>
<evidence type="ECO:0000313" key="1">
    <source>
        <dbReference type="EnsemblMetazoa" id="GPPI046590-PA"/>
    </source>
</evidence>
<organism evidence="1 2">
    <name type="scientific">Glossina palpalis gambiensis</name>
    <dbReference type="NCBI Taxonomy" id="67801"/>
    <lineage>
        <taxon>Eukaryota</taxon>
        <taxon>Metazoa</taxon>
        <taxon>Ecdysozoa</taxon>
        <taxon>Arthropoda</taxon>
        <taxon>Hexapoda</taxon>
        <taxon>Insecta</taxon>
        <taxon>Pterygota</taxon>
        <taxon>Neoptera</taxon>
        <taxon>Endopterygota</taxon>
        <taxon>Diptera</taxon>
        <taxon>Brachycera</taxon>
        <taxon>Muscomorpha</taxon>
        <taxon>Hippoboscoidea</taxon>
        <taxon>Glossinidae</taxon>
        <taxon>Glossina</taxon>
    </lineage>
</organism>
<evidence type="ECO:0000313" key="2">
    <source>
        <dbReference type="Proteomes" id="UP000092460"/>
    </source>
</evidence>
<proteinExistence type="predicted"/>